<evidence type="ECO:0000313" key="2">
    <source>
        <dbReference type="EMBL" id="GAL28568.1"/>
    </source>
</evidence>
<name>A0ABQ0JIG7_9VIBR</name>
<dbReference type="EMBL" id="BBMS01000046">
    <property type="protein sequence ID" value="GAL28568.1"/>
    <property type="molecule type" value="Genomic_DNA"/>
</dbReference>
<dbReference type="Proteomes" id="UP000029223">
    <property type="component" value="Unassembled WGS sequence"/>
</dbReference>
<gene>
    <name evidence="2" type="ORF">JCM19239_5751</name>
</gene>
<accession>A0ABQ0JIG7</accession>
<reference evidence="3" key="1">
    <citation type="submission" date="2014-09" db="EMBL/GenBank/DDBJ databases">
        <title>Vibrio variabilis JCM 19239. (C206) whole genome shotgun sequence.</title>
        <authorList>
            <person name="Sawabe T."/>
            <person name="Meirelles P."/>
            <person name="Nakanishi M."/>
            <person name="Sayaka M."/>
            <person name="Hattori M."/>
            <person name="Ohkuma M."/>
        </authorList>
    </citation>
    <scope>NUCLEOTIDE SEQUENCE [LARGE SCALE GENOMIC DNA]</scope>
    <source>
        <strain evidence="3">JCM 19239</strain>
    </source>
</reference>
<feature type="transmembrane region" description="Helical" evidence="1">
    <location>
        <begin position="5"/>
        <end position="23"/>
    </location>
</feature>
<sequence length="44" mass="4967">MLNKVLFCVLAGTVISILYFIIVHRSPPTLHRLLEQAPSIHVIL</sequence>
<organism evidence="2 3">
    <name type="scientific">Vibrio variabilis</name>
    <dbReference type="NCBI Taxonomy" id="990271"/>
    <lineage>
        <taxon>Bacteria</taxon>
        <taxon>Pseudomonadati</taxon>
        <taxon>Pseudomonadota</taxon>
        <taxon>Gammaproteobacteria</taxon>
        <taxon>Vibrionales</taxon>
        <taxon>Vibrionaceae</taxon>
        <taxon>Vibrio</taxon>
    </lineage>
</organism>
<protein>
    <submittedName>
        <fullName evidence="2">Uncharacterized protein</fullName>
    </submittedName>
</protein>
<keyword evidence="1" id="KW-0812">Transmembrane</keyword>
<evidence type="ECO:0000256" key="1">
    <source>
        <dbReference type="SAM" id="Phobius"/>
    </source>
</evidence>
<keyword evidence="1" id="KW-0472">Membrane</keyword>
<evidence type="ECO:0000313" key="3">
    <source>
        <dbReference type="Proteomes" id="UP000029223"/>
    </source>
</evidence>
<keyword evidence="1" id="KW-1133">Transmembrane helix</keyword>
<proteinExistence type="predicted"/>
<comment type="caution">
    <text evidence="2">The sequence shown here is derived from an EMBL/GenBank/DDBJ whole genome shotgun (WGS) entry which is preliminary data.</text>
</comment>
<keyword evidence="3" id="KW-1185">Reference proteome</keyword>